<reference evidence="2 3" key="1">
    <citation type="submission" date="2022-09" db="EMBL/GenBank/DDBJ databases">
        <title>Chryseobacterium oleae sp.nov., isolated from the inter-root soil of Pyrola calliantha H. Andr. in Tibet.</title>
        <authorList>
            <person name="Li Z."/>
        </authorList>
    </citation>
    <scope>NUCLEOTIDE SEQUENCE [LARGE SCALE GENOMIC DNA]</scope>
    <source>
        <strain evidence="3">pc1-10</strain>
    </source>
</reference>
<name>A0ABT2IUM6_9FLAO</name>
<keyword evidence="3" id="KW-1185">Reference proteome</keyword>
<evidence type="ECO:0000259" key="1">
    <source>
        <dbReference type="Pfam" id="PF18735"/>
    </source>
</evidence>
<organism evidence="2 3">
    <name type="scientific">Chryseobacterium herbae</name>
    <dbReference type="NCBI Taxonomy" id="2976476"/>
    <lineage>
        <taxon>Bacteria</taxon>
        <taxon>Pseudomonadati</taxon>
        <taxon>Bacteroidota</taxon>
        <taxon>Flavobacteriia</taxon>
        <taxon>Flavobacteriales</taxon>
        <taxon>Weeksellaceae</taxon>
        <taxon>Chryseobacterium group</taxon>
        <taxon>Chryseobacterium</taxon>
    </lineage>
</organism>
<accession>A0ABT2IUM6</accession>
<dbReference type="Proteomes" id="UP001525566">
    <property type="component" value="Unassembled WGS sequence"/>
</dbReference>
<gene>
    <name evidence="2" type="ORF">N0B48_11540</name>
</gene>
<evidence type="ECO:0000313" key="2">
    <source>
        <dbReference type="EMBL" id="MCT2562519.1"/>
    </source>
</evidence>
<dbReference type="InterPro" id="IPR041519">
    <property type="entry name" value="HEPN_RiboL-PSP"/>
</dbReference>
<dbReference type="RefSeq" id="WP_259838945.1">
    <property type="nucleotide sequence ID" value="NZ_JAOAMU010000003.1"/>
</dbReference>
<comment type="caution">
    <text evidence="2">The sequence shown here is derived from an EMBL/GenBank/DDBJ whole genome shotgun (WGS) entry which is preliminary data.</text>
</comment>
<feature type="domain" description="RiboL-PSP-HEPN" evidence="1">
    <location>
        <begin position="8"/>
        <end position="211"/>
    </location>
</feature>
<dbReference type="Pfam" id="PF18735">
    <property type="entry name" value="HEPN_RiboL-PSP"/>
    <property type="match status" value="1"/>
</dbReference>
<evidence type="ECO:0000313" key="3">
    <source>
        <dbReference type="Proteomes" id="UP001525566"/>
    </source>
</evidence>
<protein>
    <submittedName>
        <fullName evidence="2">MAE_28990/MAE_18760 family HEPN-like nuclease</fullName>
    </submittedName>
</protein>
<dbReference type="EMBL" id="JAOAMU010000003">
    <property type="protein sequence ID" value="MCT2562519.1"/>
    <property type="molecule type" value="Genomic_DNA"/>
</dbReference>
<proteinExistence type="predicted"/>
<sequence>MPYRNLISDILDRFNETNSLLNIIKSNELAVIPPANEPIENKILKGLFYVSLYSCIEYTFKELSIRTLSSIKSKNILYGHFENKFLTIALSSSLQTIRDCNSKKFLDKASDIFLLSESNDVAIFNETFVDQYLQNIWGKSFNQLTKTFGIVTFLITPREITIFDEIVENRNIVAHGRELSSTIGSSPKYTDLKSKYDIIFDTLNRYVIHFETFYNNKEFVKITERGSY</sequence>